<feature type="transmembrane region" description="Helical" evidence="16">
    <location>
        <begin position="450"/>
        <end position="471"/>
    </location>
</feature>
<evidence type="ECO:0000256" key="6">
    <source>
        <dbReference type="ARBA" id="ARBA00022692"/>
    </source>
</evidence>
<dbReference type="InterPro" id="IPR050731">
    <property type="entry name" value="HRD1_E3_ubiq-ligases"/>
</dbReference>
<dbReference type="Proteomes" id="UP001521785">
    <property type="component" value="Unassembled WGS sequence"/>
</dbReference>
<evidence type="ECO:0000256" key="1">
    <source>
        <dbReference type="ARBA" id="ARBA00000900"/>
    </source>
</evidence>
<feature type="compositionally biased region" description="Low complexity" evidence="15">
    <location>
        <begin position="552"/>
        <end position="566"/>
    </location>
</feature>
<evidence type="ECO:0000256" key="7">
    <source>
        <dbReference type="ARBA" id="ARBA00022723"/>
    </source>
</evidence>
<feature type="compositionally biased region" description="Low complexity" evidence="15">
    <location>
        <begin position="520"/>
        <end position="530"/>
    </location>
</feature>
<dbReference type="SUPFAM" id="SSF57850">
    <property type="entry name" value="RING/U-box"/>
    <property type="match status" value="1"/>
</dbReference>
<dbReference type="PANTHER" id="PTHR22763:SF162">
    <property type="entry name" value="TRANSMEMBRANE E3 UBIQUITIN-PROTEIN LIGASE 1"/>
    <property type="match status" value="1"/>
</dbReference>
<gene>
    <name evidence="19" type="primary">FZO1_2</name>
    <name evidence="19" type="ORF">SLS60_011238</name>
</gene>
<keyword evidence="5" id="KW-0808">Transferase</keyword>
<evidence type="ECO:0000256" key="4">
    <source>
        <dbReference type="ARBA" id="ARBA00012483"/>
    </source>
</evidence>
<reference evidence="19 20" key="1">
    <citation type="submission" date="2024-02" db="EMBL/GenBank/DDBJ databases">
        <title>De novo assembly and annotation of 12 fungi associated with fruit tree decline syndrome in Ontario, Canada.</title>
        <authorList>
            <person name="Sulman M."/>
            <person name="Ellouze W."/>
            <person name="Ilyukhin E."/>
        </authorList>
    </citation>
    <scope>NUCLEOTIDE SEQUENCE [LARGE SCALE GENOMIC DNA]</scope>
    <source>
        <strain evidence="19 20">M42-189</strain>
    </source>
</reference>
<dbReference type="PROSITE" id="PS50089">
    <property type="entry name" value="ZF_RING_2"/>
    <property type="match status" value="1"/>
</dbReference>
<keyword evidence="7" id="KW-0479">Metal-binding</keyword>
<dbReference type="InterPro" id="IPR021319">
    <property type="entry name" value="DUF2921"/>
</dbReference>
<evidence type="ECO:0000256" key="14">
    <source>
        <dbReference type="PROSITE-ProRule" id="PRU00175"/>
    </source>
</evidence>
<dbReference type="Pfam" id="PF11145">
    <property type="entry name" value="DUF2921"/>
    <property type="match status" value="2"/>
</dbReference>
<feature type="transmembrane region" description="Helical" evidence="16">
    <location>
        <begin position="667"/>
        <end position="686"/>
    </location>
</feature>
<evidence type="ECO:0000256" key="16">
    <source>
        <dbReference type="SAM" id="Phobius"/>
    </source>
</evidence>
<keyword evidence="8 17" id="KW-0732">Signal</keyword>
<evidence type="ECO:0000313" key="19">
    <source>
        <dbReference type="EMBL" id="KAL1592822.1"/>
    </source>
</evidence>
<evidence type="ECO:0000259" key="18">
    <source>
        <dbReference type="PROSITE" id="PS50089"/>
    </source>
</evidence>
<proteinExistence type="predicted"/>
<keyword evidence="6 16" id="KW-0812">Transmembrane</keyword>
<comment type="pathway">
    <text evidence="3">Protein modification; protein ubiquitination.</text>
</comment>
<dbReference type="EMBL" id="JAKJXO020000020">
    <property type="protein sequence ID" value="KAL1592822.1"/>
    <property type="molecule type" value="Genomic_DNA"/>
</dbReference>
<dbReference type="InterPro" id="IPR013083">
    <property type="entry name" value="Znf_RING/FYVE/PHD"/>
</dbReference>
<keyword evidence="13 16" id="KW-0472">Membrane</keyword>
<evidence type="ECO:0000256" key="11">
    <source>
        <dbReference type="ARBA" id="ARBA00022833"/>
    </source>
</evidence>
<feature type="transmembrane region" description="Helical" evidence="16">
    <location>
        <begin position="604"/>
        <end position="623"/>
    </location>
</feature>
<keyword evidence="20" id="KW-1185">Reference proteome</keyword>
<comment type="subcellular location">
    <subcellularLocation>
        <location evidence="2">Endomembrane system</location>
        <topology evidence="2">Multi-pass membrane protein</topology>
    </subcellularLocation>
</comment>
<dbReference type="EC" id="2.3.2.27" evidence="4"/>
<evidence type="ECO:0000256" key="15">
    <source>
        <dbReference type="SAM" id="MobiDB-lite"/>
    </source>
</evidence>
<evidence type="ECO:0000256" key="8">
    <source>
        <dbReference type="ARBA" id="ARBA00022729"/>
    </source>
</evidence>
<comment type="caution">
    <text evidence="19">The sequence shown here is derived from an EMBL/GenBank/DDBJ whole genome shotgun (WGS) entry which is preliminary data.</text>
</comment>
<dbReference type="InterPro" id="IPR001841">
    <property type="entry name" value="Znf_RING"/>
</dbReference>
<evidence type="ECO:0000256" key="10">
    <source>
        <dbReference type="ARBA" id="ARBA00022786"/>
    </source>
</evidence>
<name>A0ABR3QKZ3_9PLEO</name>
<evidence type="ECO:0000256" key="5">
    <source>
        <dbReference type="ARBA" id="ARBA00022679"/>
    </source>
</evidence>
<evidence type="ECO:0000256" key="13">
    <source>
        <dbReference type="ARBA" id="ARBA00023136"/>
    </source>
</evidence>
<keyword evidence="11" id="KW-0862">Zinc</keyword>
<feature type="chain" id="PRO_5047522674" description="RING-type E3 ubiquitin transferase" evidence="17">
    <location>
        <begin position="26"/>
        <end position="814"/>
    </location>
</feature>
<feature type="region of interest" description="Disordered" evidence="15">
    <location>
        <begin position="484"/>
        <end position="566"/>
    </location>
</feature>
<feature type="signal peptide" evidence="17">
    <location>
        <begin position="1"/>
        <end position="25"/>
    </location>
</feature>
<keyword evidence="9 14" id="KW-0863">Zinc-finger</keyword>
<keyword evidence="10" id="KW-0833">Ubl conjugation pathway</keyword>
<evidence type="ECO:0000313" key="20">
    <source>
        <dbReference type="Proteomes" id="UP001521785"/>
    </source>
</evidence>
<protein>
    <recommendedName>
        <fullName evidence="4">RING-type E3 ubiquitin transferase</fullName>
        <ecNumber evidence="4">2.3.2.27</ecNumber>
    </recommendedName>
</protein>
<feature type="transmembrane region" description="Helical" evidence="16">
    <location>
        <begin position="581"/>
        <end position="598"/>
    </location>
</feature>
<evidence type="ECO:0000256" key="2">
    <source>
        <dbReference type="ARBA" id="ARBA00004127"/>
    </source>
</evidence>
<evidence type="ECO:0000256" key="12">
    <source>
        <dbReference type="ARBA" id="ARBA00022989"/>
    </source>
</evidence>
<dbReference type="Gene3D" id="3.30.40.10">
    <property type="entry name" value="Zinc/RING finger domain, C3HC4 (zinc finger)"/>
    <property type="match status" value="1"/>
</dbReference>
<evidence type="ECO:0000256" key="17">
    <source>
        <dbReference type="SAM" id="SignalP"/>
    </source>
</evidence>
<evidence type="ECO:0000256" key="9">
    <source>
        <dbReference type="ARBA" id="ARBA00022771"/>
    </source>
</evidence>
<dbReference type="PANTHER" id="PTHR22763">
    <property type="entry name" value="RING ZINC FINGER PROTEIN"/>
    <property type="match status" value="1"/>
</dbReference>
<keyword evidence="12 16" id="KW-1133">Transmembrane helix</keyword>
<feature type="transmembrane region" description="Helical" evidence="16">
    <location>
        <begin position="419"/>
        <end position="444"/>
    </location>
</feature>
<accession>A0ABR3QKZ3</accession>
<organism evidence="19 20">
    <name type="scientific">Paraconiothyrium brasiliense</name>
    <dbReference type="NCBI Taxonomy" id="300254"/>
    <lineage>
        <taxon>Eukaryota</taxon>
        <taxon>Fungi</taxon>
        <taxon>Dikarya</taxon>
        <taxon>Ascomycota</taxon>
        <taxon>Pezizomycotina</taxon>
        <taxon>Dothideomycetes</taxon>
        <taxon>Pleosporomycetidae</taxon>
        <taxon>Pleosporales</taxon>
        <taxon>Massarineae</taxon>
        <taxon>Didymosphaeriaceae</taxon>
        <taxon>Paraconiothyrium</taxon>
    </lineage>
</organism>
<feature type="transmembrane region" description="Helical" evidence="16">
    <location>
        <begin position="389"/>
        <end position="407"/>
    </location>
</feature>
<dbReference type="Pfam" id="PF13639">
    <property type="entry name" value="zf-RING_2"/>
    <property type="match status" value="1"/>
</dbReference>
<dbReference type="SMART" id="SM00184">
    <property type="entry name" value="RING"/>
    <property type="match status" value="1"/>
</dbReference>
<feature type="compositionally biased region" description="Pro residues" evidence="15">
    <location>
        <begin position="493"/>
        <end position="515"/>
    </location>
</feature>
<comment type="catalytic activity">
    <reaction evidence="1">
        <text>S-ubiquitinyl-[E2 ubiquitin-conjugating enzyme]-L-cysteine + [acceptor protein]-L-lysine = [E2 ubiquitin-conjugating enzyme]-L-cysteine + N(6)-ubiquitinyl-[acceptor protein]-L-lysine.</text>
        <dbReference type="EC" id="2.3.2.27"/>
    </reaction>
</comment>
<sequence>MEVRRDPRQFLFFIILLLLINSPEPQNPGFNTRSRYDEVIDREWEQLDILNRTIWGDFDAKEKKWLNVTGLREQDAFTWDVLGDVKSRARERMRGVLGERAQGWLDGRNPEGNKETVYRNISGFVQGEWVQSPLSRTRPALDLLNTTGHIHMESQLGEFDRNLTGSHGMVRLHLTEVDGRQRTDDNRTTSELKAKVVIGDADSWGDNWWEFSLNGVHYPEFGGAVLTTTSERFAGIFALPHLQLSPHLYTSSQELLNRTIHQTIQNQLERPFPVWNPWSSAVEGAAEGVMAVSHCEFILYLQEAPVQFLDRHGQPFKQPDVDWLEHEIRYPTGANIPLHSQMAMDMVGFSPDCGFVFESKGPPDFPPSEAMHLLGSKSEEFNNDAKRSILAFAVTLAVQLMFIIRQAKEAATPSTRNRISFYTIAMMALGDGFMFLALVFLHLFLGTSQLQLYTIAFLALFSVVLELRFLMDIWTVQVTEQMRQDRQQASTTPPSPQPPSTPNPPATTPRAPPPSSDTLPVPATAAQPQTTPTPSPPVILAPDQDDPADNEPLLPTTNNPTPTTPTTTSLRAELGALYSRYCFLLIVTFFITLQFTTMRSTARAFYFNTLCFLYLSFWLPQIYRNIMRNCRKALRWDFVLGQSLVRLVPIAYFYAVEGNILFSRTDLQGLAVLAGWLWLQIVVLAAQEVLGSRFFVPPSWAPPAYDYHPVLREDEEGATMPIGASAPLTEEESAESRSKGRKVFDCSICATDIEVPVIPAGGGGPDVQGLGGLTLQRRAYMVTPCRHIFHTACLEGWMRYRLQCPNCREVLPPL</sequence>
<evidence type="ECO:0000256" key="3">
    <source>
        <dbReference type="ARBA" id="ARBA00004906"/>
    </source>
</evidence>
<feature type="domain" description="RING-type" evidence="18">
    <location>
        <begin position="746"/>
        <end position="808"/>
    </location>
</feature>